<dbReference type="PANTHER" id="PTHR43625">
    <property type="entry name" value="AFLATOXIN B1 ALDEHYDE REDUCTASE"/>
    <property type="match status" value="1"/>
</dbReference>
<dbReference type="InterPro" id="IPR036812">
    <property type="entry name" value="NAD(P)_OxRdtase_dom_sf"/>
</dbReference>
<dbReference type="Pfam" id="PF00248">
    <property type="entry name" value="Aldo_ket_red"/>
    <property type="match status" value="1"/>
</dbReference>
<accession>A0A6J4QBV2</accession>
<organism evidence="3">
    <name type="scientific">uncultured Rubrobacteraceae bacterium</name>
    <dbReference type="NCBI Taxonomy" id="349277"/>
    <lineage>
        <taxon>Bacteria</taxon>
        <taxon>Bacillati</taxon>
        <taxon>Actinomycetota</taxon>
        <taxon>Rubrobacteria</taxon>
        <taxon>Rubrobacterales</taxon>
        <taxon>Rubrobacteraceae</taxon>
        <taxon>environmental samples</taxon>
    </lineage>
</organism>
<evidence type="ECO:0000259" key="2">
    <source>
        <dbReference type="Pfam" id="PF00248"/>
    </source>
</evidence>
<evidence type="ECO:0000313" key="3">
    <source>
        <dbReference type="EMBL" id="CAA9433698.1"/>
    </source>
</evidence>
<dbReference type="AlphaFoldDB" id="A0A6J4QBV2"/>
<evidence type="ECO:0000256" key="1">
    <source>
        <dbReference type="ARBA" id="ARBA00023002"/>
    </source>
</evidence>
<sequence>MPVRDHHSAAGAGTFEIGGDLTVNRLGFGAMRLTGSRIWGDSAEPEDRDGATEVLRRALELGINLIDTADFYGPEANENLIREALYPYPEGLLIATKGGAVVYGPGDWGLDGRPEHLRDACEASMGRLGIGHIDLYQLHQPDPEVPYEESIGALAELRAEGKIRHVGISNVTPDQLEAARRIVPVASVQNRYSIAHREADELVDACERAGIAFLPYRPLATGDLSGPGGPLSEIAAGREATARQVALAWLLRRSPAVVPIPGTSSPDHLEENVAAAGISLGETEVRTLDAA</sequence>
<dbReference type="InterPro" id="IPR050791">
    <property type="entry name" value="Aldo-Keto_reductase"/>
</dbReference>
<dbReference type="PRINTS" id="PR00069">
    <property type="entry name" value="ALDKETRDTASE"/>
</dbReference>
<reference evidence="3" key="1">
    <citation type="submission" date="2020-02" db="EMBL/GenBank/DDBJ databases">
        <authorList>
            <person name="Meier V. D."/>
        </authorList>
    </citation>
    <scope>NUCLEOTIDE SEQUENCE</scope>
    <source>
        <strain evidence="3">AVDCRST_MAG03</strain>
    </source>
</reference>
<proteinExistence type="predicted"/>
<dbReference type="EMBL" id="CADCUT010000207">
    <property type="protein sequence ID" value="CAA9433698.1"/>
    <property type="molecule type" value="Genomic_DNA"/>
</dbReference>
<dbReference type="InterPro" id="IPR020471">
    <property type="entry name" value="AKR"/>
</dbReference>
<dbReference type="GO" id="GO:0005737">
    <property type="term" value="C:cytoplasm"/>
    <property type="evidence" value="ECO:0007669"/>
    <property type="project" value="TreeGrafter"/>
</dbReference>
<name>A0A6J4QBV2_9ACTN</name>
<dbReference type="Gene3D" id="3.20.20.100">
    <property type="entry name" value="NADP-dependent oxidoreductase domain"/>
    <property type="match status" value="1"/>
</dbReference>
<dbReference type="SUPFAM" id="SSF51430">
    <property type="entry name" value="NAD(P)-linked oxidoreductase"/>
    <property type="match status" value="1"/>
</dbReference>
<gene>
    <name evidence="3" type="ORF">AVDCRST_MAG03-3429</name>
</gene>
<dbReference type="CDD" id="cd19088">
    <property type="entry name" value="AKR_AKR13B1"/>
    <property type="match status" value="1"/>
</dbReference>
<dbReference type="InterPro" id="IPR023210">
    <property type="entry name" value="NADP_OxRdtase_dom"/>
</dbReference>
<dbReference type="GO" id="GO:0016491">
    <property type="term" value="F:oxidoreductase activity"/>
    <property type="evidence" value="ECO:0007669"/>
    <property type="project" value="UniProtKB-KW"/>
</dbReference>
<keyword evidence="1" id="KW-0560">Oxidoreductase</keyword>
<dbReference type="PANTHER" id="PTHR43625:SF40">
    <property type="entry name" value="ALDO-KETO REDUCTASE YAKC [NADP(+)]"/>
    <property type="match status" value="1"/>
</dbReference>
<feature type="domain" description="NADP-dependent oxidoreductase" evidence="2">
    <location>
        <begin position="25"/>
        <end position="290"/>
    </location>
</feature>
<protein>
    <submittedName>
        <fullName evidence="3">Aldo-keto reductase</fullName>
    </submittedName>
</protein>